<sequence>MSAITGLIPRRPQTAVNSIREDGTFAEPSEFVESRLVSEVNQIRTHFGDVYNRGTHLCSRVYEEADARRGRLGADPRSLSTKANNIAIELVEPVSFGTHREFEPDYILNHGGMCLEASLVAEMSAHVLYSFDKSKPPYNAGTSIVMARMRHDDGSYAYHAVVKLEATGLGDNGEEYTMTRVLDPMSHEGDWNDFVGNRFYSFQDAGDSPPVVVDEIIGETSKSPFIWLPPVKAVHG</sequence>
<name>A0A1F4V1Q9_UNCKA</name>
<proteinExistence type="predicted"/>
<dbReference type="EMBL" id="MEVH01000030">
    <property type="protein sequence ID" value="OGC51145.1"/>
    <property type="molecule type" value="Genomic_DNA"/>
</dbReference>
<dbReference type="STRING" id="1802624.A2982_03085"/>
<evidence type="ECO:0000313" key="2">
    <source>
        <dbReference type="Proteomes" id="UP000178771"/>
    </source>
</evidence>
<reference evidence="1 2" key="1">
    <citation type="journal article" date="2016" name="Nat. Commun.">
        <title>Thousands of microbial genomes shed light on interconnected biogeochemical processes in an aquifer system.</title>
        <authorList>
            <person name="Anantharaman K."/>
            <person name="Brown C.T."/>
            <person name="Hug L.A."/>
            <person name="Sharon I."/>
            <person name="Castelle C.J."/>
            <person name="Probst A.J."/>
            <person name="Thomas B.C."/>
            <person name="Singh A."/>
            <person name="Wilkins M.J."/>
            <person name="Karaoz U."/>
            <person name="Brodie E.L."/>
            <person name="Williams K.H."/>
            <person name="Hubbard S.S."/>
            <person name="Banfield J.F."/>
        </authorList>
    </citation>
    <scope>NUCLEOTIDE SEQUENCE [LARGE SCALE GENOMIC DNA]</scope>
</reference>
<gene>
    <name evidence="1" type="ORF">A2982_03085</name>
</gene>
<accession>A0A1F4V1Q9</accession>
<dbReference type="Proteomes" id="UP000178771">
    <property type="component" value="Unassembled WGS sequence"/>
</dbReference>
<comment type="caution">
    <text evidence="1">The sequence shown here is derived from an EMBL/GenBank/DDBJ whole genome shotgun (WGS) entry which is preliminary data.</text>
</comment>
<evidence type="ECO:0000313" key="1">
    <source>
        <dbReference type="EMBL" id="OGC51145.1"/>
    </source>
</evidence>
<dbReference type="AlphaFoldDB" id="A0A1F4V1Q9"/>
<protein>
    <submittedName>
        <fullName evidence="1">Uncharacterized protein</fullName>
    </submittedName>
</protein>
<organism evidence="1 2">
    <name type="scientific">candidate division WWE3 bacterium RIFCSPLOWO2_01_FULL_39_13</name>
    <dbReference type="NCBI Taxonomy" id="1802624"/>
    <lineage>
        <taxon>Bacteria</taxon>
        <taxon>Katanobacteria</taxon>
    </lineage>
</organism>